<evidence type="ECO:0000313" key="9">
    <source>
        <dbReference type="Proteomes" id="UP000585272"/>
    </source>
</evidence>
<gene>
    <name evidence="8" type="ORF">BDZ31_003302</name>
</gene>
<dbReference type="AlphaFoldDB" id="A0A840IFB6"/>
<dbReference type="GO" id="GO:0008909">
    <property type="term" value="F:isochorismate synthase activity"/>
    <property type="evidence" value="ECO:0007669"/>
    <property type="project" value="UniProtKB-EC"/>
</dbReference>
<feature type="region of interest" description="Disordered" evidence="6">
    <location>
        <begin position="35"/>
        <end position="57"/>
    </location>
</feature>
<dbReference type="Gene3D" id="3.60.120.10">
    <property type="entry name" value="Anthranilate synthase"/>
    <property type="match status" value="1"/>
</dbReference>
<feature type="domain" description="Chorismate-utilising enzyme C-terminal" evidence="7">
    <location>
        <begin position="241"/>
        <end position="493"/>
    </location>
</feature>
<accession>A0A840IFB6</accession>
<proteinExistence type="inferred from homology"/>
<dbReference type="RefSeq" id="WP_183343419.1">
    <property type="nucleotide sequence ID" value="NZ_JACHNU010000004.1"/>
</dbReference>
<evidence type="ECO:0000256" key="4">
    <source>
        <dbReference type="ARBA" id="ARBA00023235"/>
    </source>
</evidence>
<evidence type="ECO:0000256" key="1">
    <source>
        <dbReference type="ARBA" id="ARBA00000799"/>
    </source>
</evidence>
<name>A0A840IFB6_9ACTN</name>
<dbReference type="PANTHER" id="PTHR42839:SF2">
    <property type="entry name" value="ISOCHORISMATE SYNTHASE ENTC"/>
    <property type="match status" value="1"/>
</dbReference>
<comment type="similarity">
    <text evidence="2">Belongs to the isochorismate synthase family.</text>
</comment>
<reference evidence="8 9" key="1">
    <citation type="submission" date="2020-08" db="EMBL/GenBank/DDBJ databases">
        <title>Genomic Encyclopedia of Archaeal and Bacterial Type Strains, Phase II (KMG-II): from individual species to whole genera.</title>
        <authorList>
            <person name="Goeker M."/>
        </authorList>
    </citation>
    <scope>NUCLEOTIDE SEQUENCE [LARGE SCALE GENOMIC DNA]</scope>
    <source>
        <strain evidence="8 9">DSM 23288</strain>
    </source>
</reference>
<dbReference type="InterPro" id="IPR015890">
    <property type="entry name" value="Chorismate_C"/>
</dbReference>
<dbReference type="PANTHER" id="PTHR42839">
    <property type="entry name" value="ISOCHORISMATE SYNTHASE ENTC"/>
    <property type="match status" value="1"/>
</dbReference>
<evidence type="ECO:0000256" key="5">
    <source>
        <dbReference type="ARBA" id="ARBA00041564"/>
    </source>
</evidence>
<organism evidence="8 9">
    <name type="scientific">Conexibacter arvalis</name>
    <dbReference type="NCBI Taxonomy" id="912552"/>
    <lineage>
        <taxon>Bacteria</taxon>
        <taxon>Bacillati</taxon>
        <taxon>Actinomycetota</taxon>
        <taxon>Thermoleophilia</taxon>
        <taxon>Solirubrobacterales</taxon>
        <taxon>Conexibacteraceae</taxon>
        <taxon>Conexibacter</taxon>
    </lineage>
</organism>
<dbReference type="InterPro" id="IPR004561">
    <property type="entry name" value="IsoChor_synthase"/>
</dbReference>
<comment type="catalytic activity">
    <reaction evidence="1">
        <text>chorismate = isochorismate</text>
        <dbReference type="Rhea" id="RHEA:18985"/>
        <dbReference type="ChEBI" id="CHEBI:29748"/>
        <dbReference type="ChEBI" id="CHEBI:29780"/>
        <dbReference type="EC" id="5.4.4.2"/>
    </reaction>
</comment>
<comment type="caution">
    <text evidence="8">The sequence shown here is derived from an EMBL/GenBank/DDBJ whole genome shotgun (WGS) entry which is preliminary data.</text>
</comment>
<dbReference type="EMBL" id="JACHNU010000004">
    <property type="protein sequence ID" value="MBB4663707.1"/>
    <property type="molecule type" value="Genomic_DNA"/>
</dbReference>
<dbReference type="NCBIfam" id="TIGR00543">
    <property type="entry name" value="isochor_syn"/>
    <property type="match status" value="1"/>
</dbReference>
<dbReference type="SUPFAM" id="SSF56322">
    <property type="entry name" value="ADC synthase"/>
    <property type="match status" value="1"/>
</dbReference>
<protein>
    <recommendedName>
        <fullName evidence="3">isochorismate synthase</fullName>
        <ecNumber evidence="3">5.4.4.2</ecNumber>
    </recommendedName>
    <alternativeName>
        <fullName evidence="5">Isochorismate mutase</fullName>
    </alternativeName>
</protein>
<evidence type="ECO:0000259" key="7">
    <source>
        <dbReference type="Pfam" id="PF00425"/>
    </source>
</evidence>
<evidence type="ECO:0000256" key="6">
    <source>
        <dbReference type="SAM" id="MobiDB-lite"/>
    </source>
</evidence>
<evidence type="ECO:0000256" key="2">
    <source>
        <dbReference type="ARBA" id="ARBA00005297"/>
    </source>
</evidence>
<evidence type="ECO:0000256" key="3">
    <source>
        <dbReference type="ARBA" id="ARBA00012824"/>
    </source>
</evidence>
<keyword evidence="4 8" id="KW-0413">Isomerase</keyword>
<dbReference type="InterPro" id="IPR005801">
    <property type="entry name" value="ADC_synthase"/>
</dbReference>
<dbReference type="Proteomes" id="UP000585272">
    <property type="component" value="Unassembled WGS sequence"/>
</dbReference>
<dbReference type="Pfam" id="PF00425">
    <property type="entry name" value="Chorismate_bind"/>
    <property type="match status" value="1"/>
</dbReference>
<keyword evidence="9" id="KW-1185">Reference proteome</keyword>
<sequence>MSTGIRARPSSPGWLDDRTRELLRDRLAEAVRRARAGAGAGARGLRVPGRPAEPRERTGEALAAVTVRLAAPAPDPTAVVVASRRPGEPWFALEQPDRDGTALAALGCVRAVEATGAERFAAVSQAWQTLAREAVADPPDGPAGSGLVAVGGFAFAPRGGESPTWTGFAPASLQVPEVALARRGDDVRLTVAALATPDDDPAQLLARIEARLEELRPARELPLLDPAPAGRYRVVSAMPPEHYESAVTRAVERIRAGEVQKVVLAREVQVHAPVDHDPGAVFGALRSAFPGCFVYAVGRGERTFVGATPELLVRRDGERASTVALAGSTRRSADPAVDDHLGEALLRSNKNREEQAIVTRRIARALHPHSLWVTAAPEPVVVRVANIQHLATPIRAQLSRPLGAMQLADVLHPTPAVGGEPFETAERLIPQLEGFDRGWYAGPVGWTDTSGDGELCVALRCALLNGPVAHCYAGVGVVRDSDPAAELAETEVKLQALLPVLAG</sequence>
<dbReference type="EC" id="5.4.4.2" evidence="3"/>
<evidence type="ECO:0000313" key="8">
    <source>
        <dbReference type="EMBL" id="MBB4663707.1"/>
    </source>
</evidence>